<proteinExistence type="predicted"/>
<dbReference type="AlphaFoldDB" id="Q7XLF3"/>
<organism evidence="1 2">
    <name type="scientific">Oryza sativa subsp. japonica</name>
    <name type="common">Rice</name>
    <dbReference type="NCBI Taxonomy" id="39947"/>
    <lineage>
        <taxon>Eukaryota</taxon>
        <taxon>Viridiplantae</taxon>
        <taxon>Streptophyta</taxon>
        <taxon>Embryophyta</taxon>
        <taxon>Tracheophyta</taxon>
        <taxon>Spermatophyta</taxon>
        <taxon>Magnoliopsida</taxon>
        <taxon>Liliopsida</taxon>
        <taxon>Poales</taxon>
        <taxon>Poaceae</taxon>
        <taxon>BOP clade</taxon>
        <taxon>Oryzoideae</taxon>
        <taxon>Oryzeae</taxon>
        <taxon>Oryzinae</taxon>
        <taxon>Oryza</taxon>
        <taxon>Oryza sativa</taxon>
    </lineage>
</organism>
<evidence type="ECO:0000313" key="1">
    <source>
        <dbReference type="EMBL" id="CAE05179.2"/>
    </source>
</evidence>
<reference evidence="2" key="2">
    <citation type="journal article" date="2008" name="Nucleic Acids Res.">
        <title>The rice annotation project database (RAP-DB): 2008 update.</title>
        <authorList>
            <consortium name="The rice annotation project (RAP)"/>
        </authorList>
    </citation>
    <scope>GENOME REANNOTATION</scope>
    <source>
        <strain evidence="2">cv. Nipponbare</strain>
    </source>
</reference>
<accession>Q7XLF3</accession>
<dbReference type="EMBL" id="AL731583">
    <property type="protein sequence ID" value="CAE05179.2"/>
    <property type="molecule type" value="Genomic_DNA"/>
</dbReference>
<sequence length="213" mass="24946">MAGIRKTIGENYAQHRHLRQDMRGDQHDHYEEVHNHEKEERDLDEPSFLWLTLKFDAPPSFEERIKGKLNGVAINQGYVQFDDFSELDNLKNILLAKPDLPCPTNAIFHIFGEYNDREMYLVHRVYICSDLDPPVDVDKTCKLERYVIANHSTSSFCSFDWMKLVVSNGLHDEQHMEKPRTVFHEEGEDDVIMPTMDTTISHIKDQQEDITIK</sequence>
<evidence type="ECO:0000313" key="2">
    <source>
        <dbReference type="Proteomes" id="UP000000763"/>
    </source>
</evidence>
<dbReference type="Proteomes" id="UP000000763">
    <property type="component" value="Chromosome 4"/>
</dbReference>
<name>Q7XLF3_ORYSJ</name>
<protein>
    <submittedName>
        <fullName evidence="1">OSJNBa0013A04.16 protein</fullName>
    </submittedName>
</protein>
<reference evidence="2" key="1">
    <citation type="journal article" date="2005" name="Nature">
        <title>The map-based sequence of the rice genome.</title>
        <authorList>
            <consortium name="International rice genome sequencing project (IRGSP)"/>
            <person name="Matsumoto T."/>
            <person name="Wu J."/>
            <person name="Kanamori H."/>
            <person name="Katayose Y."/>
            <person name="Fujisawa M."/>
            <person name="Namiki N."/>
            <person name="Mizuno H."/>
            <person name="Yamamoto K."/>
            <person name="Antonio B.A."/>
            <person name="Baba T."/>
            <person name="Sakata K."/>
            <person name="Nagamura Y."/>
            <person name="Aoki H."/>
            <person name="Arikawa K."/>
            <person name="Arita K."/>
            <person name="Bito T."/>
            <person name="Chiden Y."/>
            <person name="Fujitsuka N."/>
            <person name="Fukunaka R."/>
            <person name="Hamada M."/>
            <person name="Harada C."/>
            <person name="Hayashi A."/>
            <person name="Hijishita S."/>
            <person name="Honda M."/>
            <person name="Hosokawa S."/>
            <person name="Ichikawa Y."/>
            <person name="Idonuma A."/>
            <person name="Iijima M."/>
            <person name="Ikeda M."/>
            <person name="Ikeno M."/>
            <person name="Ito K."/>
            <person name="Ito S."/>
            <person name="Ito T."/>
            <person name="Ito Y."/>
            <person name="Ito Y."/>
            <person name="Iwabuchi A."/>
            <person name="Kamiya K."/>
            <person name="Karasawa W."/>
            <person name="Kurita K."/>
            <person name="Katagiri S."/>
            <person name="Kikuta A."/>
            <person name="Kobayashi H."/>
            <person name="Kobayashi N."/>
            <person name="Machita K."/>
            <person name="Maehara T."/>
            <person name="Masukawa M."/>
            <person name="Mizubayashi T."/>
            <person name="Mukai Y."/>
            <person name="Nagasaki H."/>
            <person name="Nagata Y."/>
            <person name="Naito S."/>
            <person name="Nakashima M."/>
            <person name="Nakama Y."/>
            <person name="Nakamichi Y."/>
            <person name="Nakamura M."/>
            <person name="Meguro A."/>
            <person name="Negishi M."/>
            <person name="Ohta I."/>
            <person name="Ohta T."/>
            <person name="Okamoto M."/>
            <person name="Ono N."/>
            <person name="Saji S."/>
            <person name="Sakaguchi M."/>
            <person name="Sakai K."/>
            <person name="Shibata M."/>
            <person name="Shimokawa T."/>
            <person name="Song J."/>
            <person name="Takazaki Y."/>
            <person name="Terasawa K."/>
            <person name="Tsugane M."/>
            <person name="Tsuji K."/>
            <person name="Ueda S."/>
            <person name="Waki K."/>
            <person name="Yamagata H."/>
            <person name="Yamamoto M."/>
            <person name="Yamamoto S."/>
            <person name="Yamane H."/>
            <person name="Yoshiki S."/>
            <person name="Yoshihara R."/>
            <person name="Yukawa K."/>
            <person name="Zhong H."/>
            <person name="Yano M."/>
            <person name="Yuan Q."/>
            <person name="Ouyang S."/>
            <person name="Liu J."/>
            <person name="Jones K.M."/>
            <person name="Gansberger K."/>
            <person name="Moffat K."/>
            <person name="Hill J."/>
            <person name="Bera J."/>
            <person name="Fadrosh D."/>
            <person name="Jin S."/>
            <person name="Johri S."/>
            <person name="Kim M."/>
            <person name="Overton L."/>
            <person name="Reardon M."/>
            <person name="Tsitrin T."/>
            <person name="Vuong H."/>
            <person name="Weaver B."/>
            <person name="Ciecko A."/>
            <person name="Tallon L."/>
            <person name="Jackson J."/>
            <person name="Pai G."/>
            <person name="Aken S.V."/>
            <person name="Utterback T."/>
            <person name="Reidmuller S."/>
            <person name="Feldblyum T."/>
            <person name="Hsiao J."/>
            <person name="Zismann V."/>
            <person name="Iobst S."/>
            <person name="de Vazeille A.R."/>
            <person name="Buell C.R."/>
            <person name="Ying K."/>
            <person name="Li Y."/>
            <person name="Lu T."/>
            <person name="Huang Y."/>
            <person name="Zhao Q."/>
            <person name="Feng Q."/>
            <person name="Zhang L."/>
            <person name="Zhu J."/>
            <person name="Weng Q."/>
            <person name="Mu J."/>
            <person name="Lu Y."/>
            <person name="Fan D."/>
            <person name="Liu Y."/>
            <person name="Guan J."/>
            <person name="Zhang Y."/>
            <person name="Yu S."/>
            <person name="Liu X."/>
            <person name="Zhang Y."/>
            <person name="Hong G."/>
            <person name="Han B."/>
            <person name="Choisne N."/>
            <person name="Demange N."/>
            <person name="Orjeda G."/>
            <person name="Samain S."/>
            <person name="Cattolico L."/>
            <person name="Pelletier E."/>
            <person name="Couloux A."/>
            <person name="Segurens B."/>
            <person name="Wincker P."/>
            <person name="D'Hont A."/>
            <person name="Scarpelli C."/>
            <person name="Weissenbach J."/>
            <person name="Salanoubat M."/>
            <person name="Quetier F."/>
            <person name="Yu Y."/>
            <person name="Kim H.R."/>
            <person name="Rambo T."/>
            <person name="Currie J."/>
            <person name="Collura K."/>
            <person name="Luo M."/>
            <person name="Yang T."/>
            <person name="Ammiraju J.S.S."/>
            <person name="Engler F."/>
            <person name="Soderlund C."/>
            <person name="Wing R.A."/>
            <person name="Palmer L.E."/>
            <person name="de la Bastide M."/>
            <person name="Spiegel L."/>
            <person name="Nascimento L."/>
            <person name="Zutavern T."/>
            <person name="O'Shaughnessy A."/>
            <person name="Dike S."/>
            <person name="Dedhia N."/>
            <person name="Preston R."/>
            <person name="Balija V."/>
            <person name="McCombie W.R."/>
            <person name="Chow T."/>
            <person name="Chen H."/>
            <person name="Chung M."/>
            <person name="Chen C."/>
            <person name="Shaw J."/>
            <person name="Wu H."/>
            <person name="Hsiao K."/>
            <person name="Chao Y."/>
            <person name="Chu M."/>
            <person name="Cheng C."/>
            <person name="Hour A."/>
            <person name="Lee P."/>
            <person name="Lin S."/>
            <person name="Lin Y."/>
            <person name="Liou J."/>
            <person name="Liu S."/>
            <person name="Hsing Y."/>
            <person name="Raghuvanshi S."/>
            <person name="Mohanty A."/>
            <person name="Bharti A.K."/>
            <person name="Gaur A."/>
            <person name="Gupta V."/>
            <person name="Kumar D."/>
            <person name="Ravi V."/>
            <person name="Vij S."/>
            <person name="Kapur A."/>
            <person name="Khurana P."/>
            <person name="Khurana P."/>
            <person name="Khurana J.P."/>
            <person name="Tyagi A.K."/>
            <person name="Gaikwad K."/>
            <person name="Singh A."/>
            <person name="Dalal V."/>
            <person name="Srivastava S."/>
            <person name="Dixit A."/>
            <person name="Pal A.K."/>
            <person name="Ghazi I.A."/>
            <person name="Yadav M."/>
            <person name="Pandit A."/>
            <person name="Bhargava A."/>
            <person name="Sureshbabu K."/>
            <person name="Batra K."/>
            <person name="Sharma T.R."/>
            <person name="Mohapatra T."/>
            <person name="Singh N.K."/>
            <person name="Messing J."/>
            <person name="Nelson A.B."/>
            <person name="Fuks G."/>
            <person name="Kavchok S."/>
            <person name="Keizer G."/>
            <person name="Linton E."/>
            <person name="Llaca V."/>
            <person name="Song R."/>
            <person name="Tanyolac B."/>
            <person name="Young S."/>
            <person name="Ho-Il K."/>
            <person name="Hahn J.H."/>
            <person name="Sangsakoo G."/>
            <person name="Vanavichit A."/>
            <person name="de Mattos Luiz.A.T."/>
            <person name="Zimmer P.D."/>
            <person name="Malone G."/>
            <person name="Dellagostin O."/>
            <person name="de Oliveira A.C."/>
            <person name="Bevan M."/>
            <person name="Bancroft I."/>
            <person name="Minx P."/>
            <person name="Cordum H."/>
            <person name="Wilson R."/>
            <person name="Cheng Z."/>
            <person name="Jin W."/>
            <person name="Jiang J."/>
            <person name="Leong S.A."/>
            <person name="Iwama H."/>
            <person name="Gojobori T."/>
            <person name="Itoh T."/>
            <person name="Niimura Y."/>
            <person name="Fujii Y."/>
            <person name="Habara T."/>
            <person name="Sakai H."/>
            <person name="Sato Y."/>
            <person name="Wilson G."/>
            <person name="Kumar K."/>
            <person name="McCouch S."/>
            <person name="Juretic N."/>
            <person name="Hoen D."/>
            <person name="Wright S."/>
            <person name="Bruskiewich R."/>
            <person name="Bureau T."/>
            <person name="Miyao A."/>
            <person name="Hirochika H."/>
            <person name="Nishikawa T."/>
            <person name="Kadowaki K."/>
            <person name="Sugiura M."/>
            <person name="Burr B."/>
            <person name="Sasaki T."/>
        </authorList>
    </citation>
    <scope>NUCLEOTIDE SEQUENCE [LARGE SCALE GENOMIC DNA]</scope>
    <source>
        <strain evidence="2">cv. Nipponbare</strain>
    </source>
</reference>
<gene>
    <name evidence="1" type="primary">OSJNBa0013A04.16</name>
</gene>